<evidence type="ECO:0000313" key="2">
    <source>
        <dbReference type="EMBL" id="AZN70917.1"/>
    </source>
</evidence>
<sequence length="97" mass="10493">MKIKKKRPLDSSGDSRNRSAARARKALVVLGMHRSGTSALAGLMMRLGGDGPANLLGPTANNELGHFESRPIYMLQDKVLASAGLTWDDYRPFPQVG</sequence>
<dbReference type="OrthoDB" id="9816424at2"/>
<dbReference type="EMBL" id="CP032509">
    <property type="protein sequence ID" value="AZN70917.1"/>
    <property type="molecule type" value="Genomic_DNA"/>
</dbReference>
<name>A0A3Q8XP36_9HYPH</name>
<accession>A0A3Q8XP36</accession>
<feature type="region of interest" description="Disordered" evidence="1">
    <location>
        <begin position="1"/>
        <end position="20"/>
    </location>
</feature>
<organism evidence="2 3">
    <name type="scientific">Georhizobium profundi</name>
    <dbReference type="NCBI Taxonomy" id="2341112"/>
    <lineage>
        <taxon>Bacteria</taxon>
        <taxon>Pseudomonadati</taxon>
        <taxon>Pseudomonadota</taxon>
        <taxon>Alphaproteobacteria</taxon>
        <taxon>Hyphomicrobiales</taxon>
        <taxon>Rhizobiaceae</taxon>
        <taxon>Georhizobium</taxon>
    </lineage>
</organism>
<reference evidence="2 3" key="1">
    <citation type="submission" date="2018-09" db="EMBL/GenBank/DDBJ databases">
        <title>Marinorhizobium profundi gen. nov., sp. nov., isolated from a deep-sea sediment sample from the New Britain Trench and proposal of Marinorhizobiaceae fam. nov. in the order Rhizobiales of the class Alphaproteobacteria.</title>
        <authorList>
            <person name="Cao J."/>
        </authorList>
    </citation>
    <scope>NUCLEOTIDE SEQUENCE [LARGE SCALE GENOMIC DNA]</scope>
    <source>
        <strain evidence="2 3">WS11</strain>
    </source>
</reference>
<dbReference type="KEGG" id="abaw:D5400_06190"/>
<dbReference type="AlphaFoldDB" id="A0A3Q8XP36"/>
<proteinExistence type="predicted"/>
<protein>
    <recommendedName>
        <fullName evidence="4">Sulfotransferase family protein</fullName>
    </recommendedName>
</protein>
<keyword evidence="3" id="KW-1185">Reference proteome</keyword>
<gene>
    <name evidence="2" type="ORF">D5400_06190</name>
</gene>
<evidence type="ECO:0000313" key="3">
    <source>
        <dbReference type="Proteomes" id="UP000268192"/>
    </source>
</evidence>
<evidence type="ECO:0008006" key="4">
    <source>
        <dbReference type="Google" id="ProtNLM"/>
    </source>
</evidence>
<dbReference type="Proteomes" id="UP000268192">
    <property type="component" value="Chromosome"/>
</dbReference>
<evidence type="ECO:0000256" key="1">
    <source>
        <dbReference type="SAM" id="MobiDB-lite"/>
    </source>
</evidence>